<evidence type="ECO:0000313" key="3">
    <source>
        <dbReference type="Proteomes" id="UP000692954"/>
    </source>
</evidence>
<dbReference type="SMART" id="SM00320">
    <property type="entry name" value="WD40"/>
    <property type="match status" value="3"/>
</dbReference>
<evidence type="ECO:0000256" key="1">
    <source>
        <dbReference type="PROSITE-ProRule" id="PRU00221"/>
    </source>
</evidence>
<protein>
    <submittedName>
        <fullName evidence="2">Uncharacterized protein</fullName>
    </submittedName>
</protein>
<dbReference type="OrthoDB" id="283099at2759"/>
<gene>
    <name evidence="2" type="ORF">PSON_ATCC_30995.1.T3520003</name>
</gene>
<dbReference type="AlphaFoldDB" id="A0A8S1RWW0"/>
<dbReference type="PROSITE" id="PS50294">
    <property type="entry name" value="WD_REPEATS_REGION"/>
    <property type="match status" value="3"/>
</dbReference>
<dbReference type="Pfam" id="PF00400">
    <property type="entry name" value="WD40"/>
    <property type="match status" value="3"/>
</dbReference>
<sequence length="369" mass="42388">MKKFMSKNVSDCLDFLSKYEIQQHFGQENSQTKISNVENNHINLITKILKKIHGHGFNQIDYSLKAYKQTREILIKKFYEEEKLFNFQYSQFVQQLLAFDKKFIQIRSNLLNLQVHMKVNLHNQSFENIKIKNTSLIGGNFVGCNLSGSQFNNVNINGVNSNKALLMNCKFKNIKIPELNKLEGHNSGANSVFISPDRTQLASSSGDKSIRLWNVKTGVQQAKLNGHTNSVYSICFSPDSTLLASGSFDNSIRSWNIKIGQQKAELDGHTNSVCFSPDGITLASGSDDNSIRLWDIKKEQLICDIRLIQSFNIIIQQVTNWIQYQYDKPPYISDTIVLSIKFFHIKRRIYQLLRSGFKIILKIQRKSLF</sequence>
<dbReference type="InterPro" id="IPR001680">
    <property type="entry name" value="WD40_rpt"/>
</dbReference>
<dbReference type="InterPro" id="IPR001646">
    <property type="entry name" value="5peptide_repeat"/>
</dbReference>
<keyword evidence="3" id="KW-1185">Reference proteome</keyword>
<comment type="caution">
    <text evidence="2">The sequence shown here is derived from an EMBL/GenBank/DDBJ whole genome shotgun (WGS) entry which is preliminary data.</text>
</comment>
<dbReference type="Proteomes" id="UP000692954">
    <property type="component" value="Unassembled WGS sequence"/>
</dbReference>
<feature type="repeat" description="WD" evidence="1">
    <location>
        <begin position="272"/>
        <end position="304"/>
    </location>
</feature>
<organism evidence="2 3">
    <name type="scientific">Paramecium sonneborni</name>
    <dbReference type="NCBI Taxonomy" id="65129"/>
    <lineage>
        <taxon>Eukaryota</taxon>
        <taxon>Sar</taxon>
        <taxon>Alveolata</taxon>
        <taxon>Ciliophora</taxon>
        <taxon>Intramacronucleata</taxon>
        <taxon>Oligohymenophorea</taxon>
        <taxon>Peniculida</taxon>
        <taxon>Parameciidae</taxon>
        <taxon>Paramecium</taxon>
    </lineage>
</organism>
<dbReference type="Pfam" id="PF00805">
    <property type="entry name" value="Pentapeptide"/>
    <property type="match status" value="1"/>
</dbReference>
<dbReference type="CDD" id="cd00200">
    <property type="entry name" value="WD40"/>
    <property type="match status" value="1"/>
</dbReference>
<dbReference type="PANTHER" id="PTHR45333:SF1">
    <property type="entry name" value="CHROMOSOME UNDETERMINED SCAFFOLD_625, WHOLE GENOME SHOTGUN SEQUENCE"/>
    <property type="match status" value="1"/>
</dbReference>
<proteinExistence type="predicted"/>
<dbReference type="InterPro" id="IPR019775">
    <property type="entry name" value="WD40_repeat_CS"/>
</dbReference>
<reference evidence="2" key="1">
    <citation type="submission" date="2021-01" db="EMBL/GenBank/DDBJ databases">
        <authorList>
            <consortium name="Genoscope - CEA"/>
            <person name="William W."/>
        </authorList>
    </citation>
    <scope>NUCLEOTIDE SEQUENCE</scope>
</reference>
<dbReference type="EMBL" id="CAJJDN010000352">
    <property type="protein sequence ID" value="CAD8130984.1"/>
    <property type="molecule type" value="Genomic_DNA"/>
</dbReference>
<dbReference type="PROSITE" id="PS00678">
    <property type="entry name" value="WD_REPEATS_1"/>
    <property type="match status" value="3"/>
</dbReference>
<evidence type="ECO:0000313" key="2">
    <source>
        <dbReference type="EMBL" id="CAD8130984.1"/>
    </source>
</evidence>
<dbReference type="PROSITE" id="PS50082">
    <property type="entry name" value="WD_REPEATS_2"/>
    <property type="match status" value="3"/>
</dbReference>
<feature type="repeat" description="WD" evidence="1">
    <location>
        <begin position="224"/>
        <end position="265"/>
    </location>
</feature>
<feature type="repeat" description="WD" evidence="1">
    <location>
        <begin position="182"/>
        <end position="223"/>
    </location>
</feature>
<name>A0A8S1RWW0_9CILI</name>
<keyword evidence="1" id="KW-0853">WD repeat</keyword>
<accession>A0A8S1RWW0</accession>
<dbReference type="PANTHER" id="PTHR45333">
    <property type="entry name" value="MEMBRANE PROTEIN-RELATED"/>
    <property type="match status" value="1"/>
</dbReference>